<dbReference type="InterPro" id="IPR046232">
    <property type="entry name" value="DUF6265"/>
</dbReference>
<comment type="caution">
    <text evidence="2">The sequence shown here is derived from an EMBL/GenBank/DDBJ whole genome shotgun (WGS) entry which is preliminary data.</text>
</comment>
<gene>
    <name evidence="2" type="ORF">QTP81_02295</name>
</gene>
<proteinExistence type="predicted"/>
<organism evidence="2 3">
    <name type="scientific">Alteromonas arenosi</name>
    <dbReference type="NCBI Taxonomy" id="3055817"/>
    <lineage>
        <taxon>Bacteria</taxon>
        <taxon>Pseudomonadati</taxon>
        <taxon>Pseudomonadota</taxon>
        <taxon>Gammaproteobacteria</taxon>
        <taxon>Alteromonadales</taxon>
        <taxon>Alteromonadaceae</taxon>
        <taxon>Alteromonas/Salinimonas group</taxon>
        <taxon>Alteromonas</taxon>
    </lineage>
</organism>
<feature type="domain" description="DUF6265" evidence="1">
    <location>
        <begin position="19"/>
        <end position="127"/>
    </location>
</feature>
<protein>
    <submittedName>
        <fullName evidence="2">DUF6265 family protein</fullName>
    </submittedName>
</protein>
<evidence type="ECO:0000313" key="2">
    <source>
        <dbReference type="EMBL" id="MDM7859433.1"/>
    </source>
</evidence>
<name>A0ABT7STB6_9ALTE</name>
<dbReference type="Pfam" id="PF19780">
    <property type="entry name" value="DUF6265"/>
    <property type="match status" value="1"/>
</dbReference>
<evidence type="ECO:0000259" key="1">
    <source>
        <dbReference type="Pfam" id="PF19780"/>
    </source>
</evidence>
<sequence length="145" mass="16314">MFTQFVNASDSCDSLHQTQWVLGSWVSKSNERTYEESWQKVSDKTFEGFSKITLVNGKNGGSESLRLVAMGTEVFFIAKVSHNELPIAFKLIFCSAQQLHFQNTNHDFPQSLKYHRTGDNTLSVLVEGDAEQGVKLDFVRSEGDS</sequence>
<reference evidence="2 3" key="1">
    <citation type="submission" date="2023-06" db="EMBL/GenBank/DDBJ databases">
        <title>Alteromonas sp. ASW11-36 isolated from intertidal sand.</title>
        <authorList>
            <person name="Li Y."/>
        </authorList>
    </citation>
    <scope>NUCLEOTIDE SEQUENCE [LARGE SCALE GENOMIC DNA]</scope>
    <source>
        <strain evidence="2 3">ASW11-36</strain>
    </source>
</reference>
<dbReference type="EMBL" id="JAUCBP010000002">
    <property type="protein sequence ID" value="MDM7859433.1"/>
    <property type="molecule type" value="Genomic_DNA"/>
</dbReference>
<evidence type="ECO:0000313" key="3">
    <source>
        <dbReference type="Proteomes" id="UP001234343"/>
    </source>
</evidence>
<keyword evidence="3" id="KW-1185">Reference proteome</keyword>
<accession>A0ABT7STB6</accession>
<dbReference type="Proteomes" id="UP001234343">
    <property type="component" value="Unassembled WGS sequence"/>
</dbReference>
<dbReference type="RefSeq" id="WP_289363450.1">
    <property type="nucleotide sequence ID" value="NZ_JAUCBP010000002.1"/>
</dbReference>